<sequence length="329" mass="38509">MKWLSTLLDRGYPILEALTFLKMNLSDKQKVLLEQQIKVMKEGGSFHQALMNLSFHRDVLGYLYFAEQHGNLSFALREGSSLVEQKVQYKKRLVKILQYPLFLLAITLIIFSVLNFWLLPEFAMLFESMNTEGNILLSLMLLSAKWLPRFILFLFLFLVVILFYLIHLYRNIPLVKRMEWMSKLPLYGYYIQKFYSQFFAIQLSQLLRGGLSIYEAISHFEKQSHFPLFQVEAKEMKKELKSGESLSSIVETRMYFEKELTQAILLGSANGDLARELYFYSKLSTEKLEETLNKRLSVIQPTIFIMIGLMIMGIYLAIMQPTFQMINGL</sequence>
<feature type="transmembrane region" description="Helical" evidence="9">
    <location>
        <begin position="303"/>
        <end position="323"/>
    </location>
</feature>
<evidence type="ECO:0000313" key="12">
    <source>
        <dbReference type="Proteomes" id="UP001518925"/>
    </source>
</evidence>
<feature type="domain" description="Type II secretion system protein GspF" evidence="10">
    <location>
        <begin position="4"/>
        <end position="120"/>
    </location>
</feature>
<evidence type="ECO:0000256" key="9">
    <source>
        <dbReference type="SAM" id="Phobius"/>
    </source>
</evidence>
<protein>
    <submittedName>
        <fullName evidence="11">Type II secretion system F family protein</fullName>
    </submittedName>
</protein>
<comment type="similarity">
    <text evidence="2 8">Belongs to the GSP F family.</text>
</comment>
<proteinExistence type="inferred from homology"/>
<dbReference type="Proteomes" id="UP001518925">
    <property type="component" value="Unassembled WGS sequence"/>
</dbReference>
<dbReference type="NCBIfam" id="NF041012">
    <property type="entry name" value="T4P_ComGB"/>
    <property type="match status" value="1"/>
</dbReference>
<keyword evidence="3 8" id="KW-0813">Transport</keyword>
<dbReference type="EMBL" id="JAFELM010000021">
    <property type="protein sequence ID" value="MBM6617300.1"/>
    <property type="molecule type" value="Genomic_DNA"/>
</dbReference>
<dbReference type="PANTHER" id="PTHR30012:SF0">
    <property type="entry name" value="TYPE II SECRETION SYSTEM PROTEIN F-RELATED"/>
    <property type="match status" value="1"/>
</dbReference>
<dbReference type="InterPro" id="IPR042094">
    <property type="entry name" value="T2SS_GspF_sf"/>
</dbReference>
<feature type="domain" description="Type II secretion system protein GspF" evidence="10">
    <location>
        <begin position="199"/>
        <end position="321"/>
    </location>
</feature>
<keyword evidence="6 9" id="KW-1133">Transmembrane helix</keyword>
<evidence type="ECO:0000256" key="3">
    <source>
        <dbReference type="ARBA" id="ARBA00022448"/>
    </source>
</evidence>
<keyword evidence="4" id="KW-1003">Cell membrane</keyword>
<feature type="transmembrane region" description="Helical" evidence="9">
    <location>
        <begin position="146"/>
        <end position="169"/>
    </location>
</feature>
<dbReference type="PROSITE" id="PS00874">
    <property type="entry name" value="T2SP_F"/>
    <property type="match status" value="1"/>
</dbReference>
<dbReference type="PANTHER" id="PTHR30012">
    <property type="entry name" value="GENERAL SECRETION PATHWAY PROTEIN"/>
    <property type="match status" value="1"/>
</dbReference>
<comment type="subcellular location">
    <subcellularLocation>
        <location evidence="1 8">Cell membrane</location>
        <topology evidence="1 8">Multi-pass membrane protein</topology>
    </subcellularLocation>
</comment>
<reference evidence="11 12" key="1">
    <citation type="submission" date="2021-02" db="EMBL/GenBank/DDBJ databases">
        <title>Bacillus sp. RD4P76, an endophyte from a halophyte.</title>
        <authorList>
            <person name="Sun J.-Q."/>
        </authorList>
    </citation>
    <scope>NUCLEOTIDE SEQUENCE [LARGE SCALE GENOMIC DNA]</scope>
    <source>
        <strain evidence="11 12">RD4P76</strain>
    </source>
</reference>
<evidence type="ECO:0000259" key="10">
    <source>
        <dbReference type="Pfam" id="PF00482"/>
    </source>
</evidence>
<dbReference type="InterPro" id="IPR001992">
    <property type="entry name" value="T2SS_GspF/T4SS_PilC_CS"/>
</dbReference>
<keyword evidence="5 8" id="KW-0812">Transmembrane</keyword>
<evidence type="ECO:0000256" key="4">
    <source>
        <dbReference type="ARBA" id="ARBA00022475"/>
    </source>
</evidence>
<evidence type="ECO:0000256" key="7">
    <source>
        <dbReference type="ARBA" id="ARBA00023136"/>
    </source>
</evidence>
<evidence type="ECO:0000256" key="2">
    <source>
        <dbReference type="ARBA" id="ARBA00005745"/>
    </source>
</evidence>
<gene>
    <name evidence="11" type="ORF">JR050_06375</name>
</gene>
<keyword evidence="7 9" id="KW-0472">Membrane</keyword>
<evidence type="ECO:0000256" key="1">
    <source>
        <dbReference type="ARBA" id="ARBA00004651"/>
    </source>
</evidence>
<name>A0ABS2DFP4_9BACI</name>
<keyword evidence="12" id="KW-1185">Reference proteome</keyword>
<dbReference type="Gene3D" id="1.20.81.30">
    <property type="entry name" value="Type II secretion system (T2SS), domain F"/>
    <property type="match status" value="2"/>
</dbReference>
<evidence type="ECO:0000256" key="6">
    <source>
        <dbReference type="ARBA" id="ARBA00022989"/>
    </source>
</evidence>
<dbReference type="InterPro" id="IPR018076">
    <property type="entry name" value="T2SS_GspF_dom"/>
</dbReference>
<evidence type="ECO:0000256" key="5">
    <source>
        <dbReference type="ARBA" id="ARBA00022692"/>
    </source>
</evidence>
<evidence type="ECO:0000313" key="11">
    <source>
        <dbReference type="EMBL" id="MBM6617300.1"/>
    </source>
</evidence>
<feature type="transmembrane region" description="Helical" evidence="9">
    <location>
        <begin position="96"/>
        <end position="119"/>
    </location>
</feature>
<evidence type="ECO:0000256" key="8">
    <source>
        <dbReference type="RuleBase" id="RU003923"/>
    </source>
</evidence>
<dbReference type="Pfam" id="PF00482">
    <property type="entry name" value="T2SSF"/>
    <property type="match status" value="2"/>
</dbReference>
<organism evidence="11 12">
    <name type="scientific">Bacillus suaedaesalsae</name>
    <dbReference type="NCBI Taxonomy" id="2810349"/>
    <lineage>
        <taxon>Bacteria</taxon>
        <taxon>Bacillati</taxon>
        <taxon>Bacillota</taxon>
        <taxon>Bacilli</taxon>
        <taxon>Bacillales</taxon>
        <taxon>Bacillaceae</taxon>
        <taxon>Bacillus</taxon>
    </lineage>
</organism>
<accession>A0ABS2DFP4</accession>
<dbReference type="InterPro" id="IPR047692">
    <property type="entry name" value="T4P_ComGB"/>
</dbReference>
<dbReference type="InterPro" id="IPR003004">
    <property type="entry name" value="GspF/PilC"/>
</dbReference>
<comment type="caution">
    <text evidence="11">The sequence shown here is derived from an EMBL/GenBank/DDBJ whole genome shotgun (WGS) entry which is preliminary data.</text>
</comment>